<dbReference type="SUPFAM" id="SSF53335">
    <property type="entry name" value="S-adenosyl-L-methionine-dependent methyltransferases"/>
    <property type="match status" value="1"/>
</dbReference>
<reference evidence="1 2" key="1">
    <citation type="submission" date="2020-07" db="EMBL/GenBank/DDBJ databases">
        <title>Sequencing the genomes of 1000 actinobacteria strains.</title>
        <authorList>
            <person name="Klenk H.-P."/>
        </authorList>
    </citation>
    <scope>NUCLEOTIDE SEQUENCE [LARGE SCALE GENOMIC DNA]</scope>
    <source>
        <strain evidence="1 2">DSM 22083</strain>
    </source>
</reference>
<proteinExistence type="predicted"/>
<keyword evidence="2" id="KW-1185">Reference proteome</keyword>
<dbReference type="Gene3D" id="3.40.50.150">
    <property type="entry name" value="Vaccinia Virus protein VP39"/>
    <property type="match status" value="1"/>
</dbReference>
<dbReference type="AlphaFoldDB" id="A0A7Y9I2E9"/>
<accession>A0A7Y9I2E9</accession>
<protein>
    <recommendedName>
        <fullName evidence="3">Methyltransferase domain-containing protein</fullName>
    </recommendedName>
</protein>
<name>A0A7Y9I2E9_9ACTN</name>
<dbReference type="EMBL" id="JACCBU010000001">
    <property type="protein sequence ID" value="NYE68877.1"/>
    <property type="molecule type" value="Genomic_DNA"/>
</dbReference>
<dbReference type="Proteomes" id="UP000569914">
    <property type="component" value="Unassembled WGS sequence"/>
</dbReference>
<dbReference type="InterPro" id="IPR029063">
    <property type="entry name" value="SAM-dependent_MTases_sf"/>
</dbReference>
<evidence type="ECO:0000313" key="1">
    <source>
        <dbReference type="EMBL" id="NYE68877.1"/>
    </source>
</evidence>
<comment type="caution">
    <text evidence="1">The sequence shown here is derived from an EMBL/GenBank/DDBJ whole genome shotgun (WGS) entry which is preliminary data.</text>
</comment>
<dbReference type="Pfam" id="PF13578">
    <property type="entry name" value="Methyltransf_24"/>
    <property type="match status" value="1"/>
</dbReference>
<organism evidence="1 2">
    <name type="scientific">Microlunatus parietis</name>
    <dbReference type="NCBI Taxonomy" id="682979"/>
    <lineage>
        <taxon>Bacteria</taxon>
        <taxon>Bacillati</taxon>
        <taxon>Actinomycetota</taxon>
        <taxon>Actinomycetes</taxon>
        <taxon>Propionibacteriales</taxon>
        <taxon>Propionibacteriaceae</taxon>
        <taxon>Microlunatus</taxon>
    </lineage>
</organism>
<evidence type="ECO:0000313" key="2">
    <source>
        <dbReference type="Proteomes" id="UP000569914"/>
    </source>
</evidence>
<dbReference type="RefSeq" id="WP_179747746.1">
    <property type="nucleotide sequence ID" value="NZ_JACCBU010000001.1"/>
</dbReference>
<sequence>MTTNHGRLHQLGLHHGTDKATYHGYLDFYETHLPAAVGRLLEIGIMDGASLKMWHDYYPDATIVGVDNDEQRGRRNIPGVRTVWLDATDPSEVELLTARLGPFDVIIDDGSHMTADQQRSFELLWPAITPGGSYVIEDLHTSHMSNYVNSRQTTIEWLNDMAAQVDGGHNVAISTIIGFWKNQGDPAGFVARHGFPTGRDLWIGPERAESITAIIVKAPAVDRNLADHFAADMVTDDDEVD</sequence>
<gene>
    <name evidence="1" type="ORF">BKA15_000206</name>
</gene>
<evidence type="ECO:0008006" key="3">
    <source>
        <dbReference type="Google" id="ProtNLM"/>
    </source>
</evidence>